<accession>A0A6J5LAP0</accession>
<dbReference type="EMBL" id="LR796247">
    <property type="protein sequence ID" value="CAB4131678.1"/>
    <property type="molecule type" value="Genomic_DNA"/>
</dbReference>
<proteinExistence type="predicted"/>
<protein>
    <submittedName>
        <fullName evidence="1">Uncharacterized protein</fullName>
    </submittedName>
</protein>
<evidence type="ECO:0000313" key="1">
    <source>
        <dbReference type="EMBL" id="CAB4131678.1"/>
    </source>
</evidence>
<sequence>MSDKDDMWSDFKALGDAMKSREDELDKLAETCDYDMKLAVTRWVMKHIVEHAEESGSYRYLIYDRLGFGPDAYAPLCSSGLTISNEFDLSFKEEITKALVAEDYKQIKSIVGLCDVDGCHDYASCGWPSPDGYRRTCGKHMRELDNEQASLHSFLLLHLQQ</sequence>
<name>A0A6J5LAP0_9CAUD</name>
<organism evidence="1">
    <name type="scientific">uncultured Caudovirales phage</name>
    <dbReference type="NCBI Taxonomy" id="2100421"/>
    <lineage>
        <taxon>Viruses</taxon>
        <taxon>Duplodnaviria</taxon>
        <taxon>Heunggongvirae</taxon>
        <taxon>Uroviricota</taxon>
        <taxon>Caudoviricetes</taxon>
        <taxon>Peduoviridae</taxon>
        <taxon>Maltschvirus</taxon>
        <taxon>Maltschvirus maltsch</taxon>
    </lineage>
</organism>
<reference evidence="1" key="1">
    <citation type="submission" date="2020-04" db="EMBL/GenBank/DDBJ databases">
        <authorList>
            <person name="Chiriac C."/>
            <person name="Salcher M."/>
            <person name="Ghai R."/>
            <person name="Kavagutti S V."/>
        </authorList>
    </citation>
    <scope>NUCLEOTIDE SEQUENCE</scope>
</reference>
<gene>
    <name evidence="1" type="ORF">UFOVP132_206</name>
</gene>